<dbReference type="EMBL" id="CP060202">
    <property type="protein sequence ID" value="QNH62283.1"/>
    <property type="molecule type" value="Genomic_DNA"/>
</dbReference>
<evidence type="ECO:0000313" key="12">
    <source>
        <dbReference type="EMBL" id="QNH62283.1"/>
    </source>
</evidence>
<dbReference type="Gene3D" id="1.10.730.10">
    <property type="entry name" value="Isoleucyl-tRNA Synthetase, Domain 1"/>
    <property type="match status" value="1"/>
</dbReference>
<proteinExistence type="inferred from homology"/>
<dbReference type="InterPro" id="IPR002301">
    <property type="entry name" value="Ile-tRNA-ligase"/>
</dbReference>
<feature type="coiled-coil region" evidence="9">
    <location>
        <begin position="899"/>
        <end position="926"/>
    </location>
</feature>
<sequence>MNYPEFKQPLNYGQVGTDILAWWKQNGIFEKSVSTREGQPTFVFYEGPPSANGAPGIHHVMARTVKDIFCRYQTLLGKQVHRKGGWDTHGLPIELQVEKELGITKEDIGKKISIEEYNQRCRETVMRFKAQWDDLTEKMGYWVDLDDPYITFEPEYIESCWALLKKLYDKGLLYKGYTIQPYSPAAGTGLSSHELNQPGTYRDVKDTTIVAQFKVKRDEQSEKLFDGPSWLIENTDIFILAWTTTPWTLPANTALAVGKNIPYVLVRTINPYTKQYIRVVLAKARLKSYFSEFTKNGTPILPTYSDWGSIERQVPWEIEAEFTGADLVGIKYERLFGQDKGFPAFEGEERAFRVIPGDFVTTEDGTGIVHISPTFGADDFRVAQLAGVPALMVADDEGKLGPIVDRTGRYVAQMGEFGGRWVKNYDGHDESGADYKTLDESIAIRMKGEGTAFKVEKYEHTYPHCWRTDKPVLYYPLDSWFIKTTAVKDRLIELNKTINWQPASTGTGRFGNWLENLVDWNLSRSRYWGTPLPIWRTQDGTEEICIGSIEQLNAEIDKAVAAEVMTHNPYQLVDGNWVMANGSTDQTTKIDLHRPYVDDIFLVSPSGQPMYRETDLIDVWFDSGAMPYAQWHYPIENEGQFQKNFPADFIAEGVDQTRGWFFTLHALAVMLEDSVAYKNVMANGLVLDKNGNKMSKRLGNAVDPFATISQFGPDATRWYMIANAQPWDNLKFDVAGITEVQRRFFGTLFNTYSFYALYANLDGFQAREFDRTPHAELSELDRWILSKLQSLILEVRGHYDGYDPTKAARAIQDFVTDQLSNWHVRLSRRRFWKGELTADKRAAYETLQECLVVVSQLMAPIAPFFAEWLYQNMTNGMREEAIERNTPLAAESVHLTLLVEADEARIDKALEERMELAQRISSLTHSLRKKSVLKVRQPLQRILVPVFNDSTRAQVALVEDLICAEVNVKHVEFLDDASGVLVKSVKPNFKRLGQQYGAKLKAVGARIQQMSAEEISTLEKTGQLAVEIDGEAYTLAPDDVEIRTQDLPGWLVATDGPLTVALDVTLTDELRQEGVARELVNRLQNLRKDSGLEVQDKIRVTLGQQPELEAAVQSFGSYIREEVQALALDFAPEISGGSVLEFDEFSVPVLLNVATA</sequence>
<dbReference type="Pfam" id="PF00133">
    <property type="entry name" value="tRNA-synt_1"/>
    <property type="match status" value="1"/>
</dbReference>
<comment type="function">
    <text evidence="6 8">Catalyzes the attachment of isoleucine to tRNA(Ile). As IleRS can inadvertently accommodate and process structurally similar amino acids such as valine, to avoid such errors it has two additional distinct tRNA(Ile)-dependent editing activities. One activity is designated as 'pretransfer' editing and involves the hydrolysis of activated Val-AMP. The other activity is designated 'posttransfer' editing and involves deacylation of mischarged Val-tRNA(Ile).</text>
</comment>
<evidence type="ECO:0000256" key="3">
    <source>
        <dbReference type="ARBA" id="ARBA00022840"/>
    </source>
</evidence>
<dbReference type="Gene3D" id="3.90.740.10">
    <property type="entry name" value="Valyl/Leucyl/Isoleucyl-tRNA synthetase, editing domain"/>
    <property type="match status" value="1"/>
</dbReference>
<comment type="domain">
    <text evidence="8">IleRS has two distinct active sites: one for aminoacylation and one for editing. The misactivated valine is translocated from the active site to the editing site, which sterically excludes the correctly activated isoleucine. The single editing site contains two valyl binding pockets, one specific for each substrate (Val-AMP or Val-tRNA(Ile)).</text>
</comment>
<dbReference type="SUPFAM" id="SSF47323">
    <property type="entry name" value="Anticodon-binding domain of a subclass of class I aminoacyl-tRNA synthetases"/>
    <property type="match status" value="1"/>
</dbReference>
<comment type="subunit">
    <text evidence="8">Monomer.</text>
</comment>
<dbReference type="InterPro" id="IPR009008">
    <property type="entry name" value="Val/Leu/Ile-tRNA-synth_edit"/>
</dbReference>
<reference evidence="12 13" key="1">
    <citation type="submission" date="2020-08" db="EMBL/GenBank/DDBJ databases">
        <title>Hymenobacter sp. S2-20-2 genome sequencing.</title>
        <authorList>
            <person name="Jin L."/>
        </authorList>
    </citation>
    <scope>NUCLEOTIDE SEQUENCE [LARGE SCALE GENOMIC DNA]</scope>
    <source>
        <strain evidence="12 13">S2-20-2</strain>
    </source>
</reference>
<evidence type="ECO:0000313" key="13">
    <source>
        <dbReference type="Proteomes" id="UP000515489"/>
    </source>
</evidence>
<dbReference type="Gene3D" id="3.40.50.620">
    <property type="entry name" value="HUPs"/>
    <property type="match status" value="2"/>
</dbReference>
<protein>
    <recommendedName>
        <fullName evidence="8">Isoleucine--tRNA ligase</fullName>
        <ecNumber evidence="8">6.1.1.5</ecNumber>
    </recommendedName>
    <alternativeName>
        <fullName evidence="8">Isoleucyl-tRNA synthetase</fullName>
        <shortName evidence="8">IleRS</shortName>
    </alternativeName>
</protein>
<comment type="subcellular location">
    <subcellularLocation>
        <location evidence="8">Cytoplasm</location>
    </subcellularLocation>
</comment>
<dbReference type="NCBIfam" id="TIGR00392">
    <property type="entry name" value="ileS"/>
    <property type="match status" value="1"/>
</dbReference>
<evidence type="ECO:0000256" key="5">
    <source>
        <dbReference type="ARBA" id="ARBA00023146"/>
    </source>
</evidence>
<keyword evidence="2 8" id="KW-0547">Nucleotide-binding</keyword>
<keyword evidence="8" id="KW-0479">Metal-binding</keyword>
<evidence type="ECO:0000256" key="1">
    <source>
        <dbReference type="ARBA" id="ARBA00022598"/>
    </source>
</evidence>
<keyword evidence="9" id="KW-0175">Coiled coil</keyword>
<dbReference type="GO" id="GO:0002161">
    <property type="term" value="F:aminoacyl-tRNA deacylase activity"/>
    <property type="evidence" value="ECO:0007669"/>
    <property type="project" value="InterPro"/>
</dbReference>
<keyword evidence="13" id="KW-1185">Reference proteome</keyword>
<evidence type="ECO:0000256" key="4">
    <source>
        <dbReference type="ARBA" id="ARBA00022917"/>
    </source>
</evidence>
<dbReference type="CDD" id="cd07961">
    <property type="entry name" value="Anticodon_Ia_Ile_ABEc"/>
    <property type="match status" value="1"/>
</dbReference>
<comment type="catalytic activity">
    <reaction evidence="7 8">
        <text>tRNA(Ile) + L-isoleucine + ATP = L-isoleucyl-tRNA(Ile) + AMP + diphosphate</text>
        <dbReference type="Rhea" id="RHEA:11060"/>
        <dbReference type="Rhea" id="RHEA-COMP:9666"/>
        <dbReference type="Rhea" id="RHEA-COMP:9695"/>
        <dbReference type="ChEBI" id="CHEBI:30616"/>
        <dbReference type="ChEBI" id="CHEBI:33019"/>
        <dbReference type="ChEBI" id="CHEBI:58045"/>
        <dbReference type="ChEBI" id="CHEBI:78442"/>
        <dbReference type="ChEBI" id="CHEBI:78528"/>
        <dbReference type="ChEBI" id="CHEBI:456215"/>
        <dbReference type="EC" id="6.1.1.5"/>
    </reaction>
</comment>
<keyword evidence="4 8" id="KW-0648">Protein biosynthesis</keyword>
<dbReference type="HAMAP" id="MF_02003">
    <property type="entry name" value="Ile_tRNA_synth_type2"/>
    <property type="match status" value="1"/>
</dbReference>
<evidence type="ECO:0000259" key="11">
    <source>
        <dbReference type="Pfam" id="PF08264"/>
    </source>
</evidence>
<dbReference type="AlphaFoldDB" id="A0A7G7W7E0"/>
<dbReference type="InterPro" id="IPR009080">
    <property type="entry name" value="tRNAsynth_Ia_anticodon-bd"/>
</dbReference>
<dbReference type="CDD" id="cd00818">
    <property type="entry name" value="IleRS_core"/>
    <property type="match status" value="1"/>
</dbReference>
<evidence type="ECO:0000256" key="8">
    <source>
        <dbReference type="HAMAP-Rule" id="MF_02003"/>
    </source>
</evidence>
<dbReference type="EC" id="6.1.1.5" evidence="8"/>
<keyword evidence="3 8" id="KW-0067">ATP-binding</keyword>
<dbReference type="GO" id="GO:0008270">
    <property type="term" value="F:zinc ion binding"/>
    <property type="evidence" value="ECO:0007669"/>
    <property type="project" value="UniProtKB-UniRule"/>
</dbReference>
<dbReference type="KEGG" id="hsk:H4317_00165"/>
<dbReference type="GO" id="GO:0004822">
    <property type="term" value="F:isoleucine-tRNA ligase activity"/>
    <property type="evidence" value="ECO:0007669"/>
    <property type="project" value="UniProtKB-UniRule"/>
</dbReference>
<feature type="domain" description="Methionyl/Valyl/Leucyl/Isoleucyl-tRNA synthetase anticodon-binding" evidence="11">
    <location>
        <begin position="781"/>
        <end position="941"/>
    </location>
</feature>
<dbReference type="SUPFAM" id="SSF52374">
    <property type="entry name" value="Nucleotidylyl transferase"/>
    <property type="match status" value="1"/>
</dbReference>
<dbReference type="PANTHER" id="PTHR42780:SF1">
    <property type="entry name" value="ISOLEUCINE--TRNA LIGASE, CYTOPLASMIC"/>
    <property type="match status" value="1"/>
</dbReference>
<dbReference type="Pfam" id="PF19302">
    <property type="entry name" value="DUF5915"/>
    <property type="match status" value="1"/>
</dbReference>
<keyword evidence="8" id="KW-0862">Zinc</keyword>
<dbReference type="Proteomes" id="UP000515489">
    <property type="component" value="Chromosome"/>
</dbReference>
<evidence type="ECO:0000256" key="9">
    <source>
        <dbReference type="SAM" id="Coils"/>
    </source>
</evidence>
<evidence type="ECO:0000259" key="10">
    <source>
        <dbReference type="Pfam" id="PF00133"/>
    </source>
</evidence>
<keyword evidence="5 8" id="KW-0030">Aminoacyl-tRNA synthetase</keyword>
<dbReference type="InterPro" id="IPR002300">
    <property type="entry name" value="aa-tRNA-synth_Ia"/>
</dbReference>
<feature type="short sequence motif" description="'KMSKS' region" evidence="8">
    <location>
        <begin position="693"/>
        <end position="697"/>
    </location>
</feature>
<dbReference type="Pfam" id="PF08264">
    <property type="entry name" value="Anticodon_1"/>
    <property type="match status" value="1"/>
</dbReference>
<dbReference type="RefSeq" id="WP_185888196.1">
    <property type="nucleotide sequence ID" value="NZ_CP060202.1"/>
</dbReference>
<comment type="similarity">
    <text evidence="8">Belongs to the class-I aminoacyl-tRNA synthetase family. IleS type 2 subfamily.</text>
</comment>
<evidence type="ECO:0000256" key="6">
    <source>
        <dbReference type="ARBA" id="ARBA00025217"/>
    </source>
</evidence>
<dbReference type="InterPro" id="IPR023586">
    <property type="entry name" value="Ile-tRNA-ligase_type2"/>
</dbReference>
<feature type="binding site" evidence="8">
    <location>
        <position position="696"/>
    </location>
    <ligand>
        <name>ATP</name>
        <dbReference type="ChEBI" id="CHEBI:30616"/>
    </ligand>
</feature>
<dbReference type="SUPFAM" id="SSF50677">
    <property type="entry name" value="ValRS/IleRS/LeuRS editing domain"/>
    <property type="match status" value="1"/>
</dbReference>
<dbReference type="GO" id="GO:0000049">
    <property type="term" value="F:tRNA binding"/>
    <property type="evidence" value="ECO:0007669"/>
    <property type="project" value="InterPro"/>
</dbReference>
<dbReference type="GO" id="GO:0005737">
    <property type="term" value="C:cytoplasm"/>
    <property type="evidence" value="ECO:0007669"/>
    <property type="project" value="UniProtKB-SubCell"/>
</dbReference>
<comment type="cofactor">
    <cofactor evidence="8">
        <name>Zn(2+)</name>
        <dbReference type="ChEBI" id="CHEBI:29105"/>
    </cofactor>
</comment>
<gene>
    <name evidence="8" type="primary">ileS</name>
    <name evidence="12" type="ORF">H4317_00165</name>
</gene>
<accession>A0A7G7W7E0</accession>
<dbReference type="InterPro" id="IPR014729">
    <property type="entry name" value="Rossmann-like_a/b/a_fold"/>
</dbReference>
<dbReference type="InterPro" id="IPR033709">
    <property type="entry name" value="Anticodon_Ile_ABEc"/>
</dbReference>
<organism evidence="12 13">
    <name type="scientific">Hymenobacter sediminicola</name>
    <dbReference type="NCBI Taxonomy" id="2761579"/>
    <lineage>
        <taxon>Bacteria</taxon>
        <taxon>Pseudomonadati</taxon>
        <taxon>Bacteroidota</taxon>
        <taxon>Cytophagia</taxon>
        <taxon>Cytophagales</taxon>
        <taxon>Hymenobacteraceae</taxon>
        <taxon>Hymenobacter</taxon>
    </lineage>
</organism>
<keyword evidence="1 8" id="KW-0436">Ligase</keyword>
<dbReference type="PANTHER" id="PTHR42780">
    <property type="entry name" value="SOLEUCYL-TRNA SYNTHETASE"/>
    <property type="match status" value="1"/>
</dbReference>
<dbReference type="InterPro" id="IPR013155">
    <property type="entry name" value="M/V/L/I-tRNA-synth_anticd-bd"/>
</dbReference>
<name>A0A7G7W7E0_9BACT</name>
<keyword evidence="8" id="KW-0963">Cytoplasm</keyword>
<evidence type="ECO:0000256" key="7">
    <source>
        <dbReference type="ARBA" id="ARBA00048359"/>
    </source>
</evidence>
<dbReference type="PRINTS" id="PR00984">
    <property type="entry name" value="TRNASYNTHILE"/>
</dbReference>
<feature type="domain" description="Aminoacyl-tRNA synthetase class Ia" evidence="10">
    <location>
        <begin position="19"/>
        <end position="731"/>
    </location>
</feature>
<dbReference type="GO" id="GO:0006428">
    <property type="term" value="P:isoleucyl-tRNA aminoacylation"/>
    <property type="evidence" value="ECO:0007669"/>
    <property type="project" value="UniProtKB-UniRule"/>
</dbReference>
<dbReference type="GO" id="GO:0005524">
    <property type="term" value="F:ATP binding"/>
    <property type="evidence" value="ECO:0007669"/>
    <property type="project" value="UniProtKB-UniRule"/>
</dbReference>
<evidence type="ECO:0000256" key="2">
    <source>
        <dbReference type="ARBA" id="ARBA00022741"/>
    </source>
</evidence>
<feature type="short sequence motif" description="'HIGH' region" evidence="8">
    <location>
        <begin position="49"/>
        <end position="59"/>
    </location>
</feature>